<gene>
    <name evidence="1" type="ORF">O6P43_006444</name>
</gene>
<accession>A0AAD7Q8B3</accession>
<reference evidence="1" key="1">
    <citation type="journal article" date="2023" name="Science">
        <title>Elucidation of the pathway for biosynthesis of saponin adjuvants from the soapbark tree.</title>
        <authorList>
            <person name="Reed J."/>
            <person name="Orme A."/>
            <person name="El-Demerdash A."/>
            <person name="Owen C."/>
            <person name="Martin L.B.B."/>
            <person name="Misra R.C."/>
            <person name="Kikuchi S."/>
            <person name="Rejzek M."/>
            <person name="Martin A.C."/>
            <person name="Harkess A."/>
            <person name="Leebens-Mack J."/>
            <person name="Louveau T."/>
            <person name="Stephenson M.J."/>
            <person name="Osbourn A."/>
        </authorList>
    </citation>
    <scope>NUCLEOTIDE SEQUENCE</scope>
    <source>
        <strain evidence="1">S10</strain>
    </source>
</reference>
<dbReference type="PANTHER" id="PTHR38223:SF4">
    <property type="match status" value="1"/>
</dbReference>
<dbReference type="PANTHER" id="PTHR38223">
    <property type="match status" value="1"/>
</dbReference>
<sequence>MAGLQYNFFPTDFFYPRPKTSTLDAAAQKSIVPLQTQKKEITENHEQQHQQSGSLVKVPQSLVYNQKQIGFDQKIHGKDSNLSTNSLPFLVWITEEDGSDSESDSF</sequence>
<organism evidence="1 2">
    <name type="scientific">Quillaja saponaria</name>
    <name type="common">Soap bark tree</name>
    <dbReference type="NCBI Taxonomy" id="32244"/>
    <lineage>
        <taxon>Eukaryota</taxon>
        <taxon>Viridiplantae</taxon>
        <taxon>Streptophyta</taxon>
        <taxon>Embryophyta</taxon>
        <taxon>Tracheophyta</taxon>
        <taxon>Spermatophyta</taxon>
        <taxon>Magnoliopsida</taxon>
        <taxon>eudicotyledons</taxon>
        <taxon>Gunneridae</taxon>
        <taxon>Pentapetalae</taxon>
        <taxon>rosids</taxon>
        <taxon>fabids</taxon>
        <taxon>Fabales</taxon>
        <taxon>Quillajaceae</taxon>
        <taxon>Quillaja</taxon>
    </lineage>
</organism>
<dbReference type="AlphaFoldDB" id="A0AAD7Q8B3"/>
<name>A0AAD7Q8B3_QUISA</name>
<proteinExistence type="predicted"/>
<protein>
    <submittedName>
        <fullName evidence="1">Uncharacterized protein</fullName>
    </submittedName>
</protein>
<dbReference type="Proteomes" id="UP001163823">
    <property type="component" value="Chromosome 3"/>
</dbReference>
<keyword evidence="2" id="KW-1185">Reference proteome</keyword>
<evidence type="ECO:0000313" key="1">
    <source>
        <dbReference type="EMBL" id="KAJ7976695.1"/>
    </source>
</evidence>
<dbReference type="EMBL" id="JARAOO010000003">
    <property type="protein sequence ID" value="KAJ7976695.1"/>
    <property type="molecule type" value="Genomic_DNA"/>
</dbReference>
<comment type="caution">
    <text evidence="1">The sequence shown here is derived from an EMBL/GenBank/DDBJ whole genome shotgun (WGS) entry which is preliminary data.</text>
</comment>
<dbReference type="KEGG" id="qsa:O6P43_006444"/>
<evidence type="ECO:0000313" key="2">
    <source>
        <dbReference type="Proteomes" id="UP001163823"/>
    </source>
</evidence>